<dbReference type="KEGG" id="csl:COCSUDRAFT_44307"/>
<dbReference type="RefSeq" id="XP_005644445.1">
    <property type="nucleotide sequence ID" value="XM_005644388.1"/>
</dbReference>
<feature type="region of interest" description="Disordered" evidence="1">
    <location>
        <begin position="113"/>
        <end position="205"/>
    </location>
</feature>
<dbReference type="Proteomes" id="UP000007264">
    <property type="component" value="Unassembled WGS sequence"/>
</dbReference>
<dbReference type="EMBL" id="AGSI01000017">
    <property type="protein sequence ID" value="EIE19901.1"/>
    <property type="molecule type" value="Genomic_DNA"/>
</dbReference>
<evidence type="ECO:0000313" key="2">
    <source>
        <dbReference type="EMBL" id="EIE19901.1"/>
    </source>
</evidence>
<feature type="compositionally biased region" description="Basic and acidic residues" evidence="1">
    <location>
        <begin position="329"/>
        <end position="342"/>
    </location>
</feature>
<feature type="compositionally biased region" description="Low complexity" evidence="1">
    <location>
        <begin position="371"/>
        <end position="390"/>
    </location>
</feature>
<sequence>MLERFKERGYLAYETTCTCSVHILYGPPCGGPHQMKLWVEEHGPHNPEYLPLGPLPDEEYPDTLDMHGRRRHPGYKNYTARLQGLGFYTRMHQLQKAGFCLPDEQQKVWDEILRQSTPPKPAKGAAQKGKRKRKREASVIEVSDNEESALKPEVVEDEGDSVIEELSGASAQGAEEGAAAKDDGDSAAESSAGEGIGHRPVQPIPAGWTGSYGMLAGTNKRGWLDYTTTCTCRNEKGNVVKGRVDIPHKIRKWAKEHGDHRPEYRALKPLPHERYPENLRSGQRQKHLGWQKYQERMQSLGFYTSVHMLESAGFRLLKQQQKRWDDLHNRAEQEASSDKTESGLEEGAEGSEDEESSGTQGSAKRRKVAAPDEAPAAAAPRIKAEAPAAADLSETPAQADRNQHRKLHAAAPRTAAASRQIGAKKRKTAAPADAAAAAAARVKPELREATPSLDAPAQADKGKQRALTPQIHMDSEEAGPSAPPDQDARAGPSGPPRAAAPLPHAAGQAPSIKREDVIDLSADSPRASSSTQLPAELAAGLQTAHVVPDQGKAGHEAGSVSCQESLLLKQEKRLPAANAMLPPAHAHLALGVPSGECIRRSTLSDVVADITRVRGEKEQIAALVEMKHHAEESKRLRTLNSLKDAEIRSLRSQLEIQQA</sequence>
<evidence type="ECO:0000313" key="3">
    <source>
        <dbReference type="Proteomes" id="UP000007264"/>
    </source>
</evidence>
<organism evidence="2 3">
    <name type="scientific">Coccomyxa subellipsoidea (strain C-169)</name>
    <name type="common">Green microalga</name>
    <dbReference type="NCBI Taxonomy" id="574566"/>
    <lineage>
        <taxon>Eukaryota</taxon>
        <taxon>Viridiplantae</taxon>
        <taxon>Chlorophyta</taxon>
        <taxon>core chlorophytes</taxon>
        <taxon>Trebouxiophyceae</taxon>
        <taxon>Trebouxiophyceae incertae sedis</taxon>
        <taxon>Coccomyxaceae</taxon>
        <taxon>Coccomyxa</taxon>
        <taxon>Coccomyxa subellipsoidea</taxon>
    </lineage>
</organism>
<feature type="compositionally biased region" description="Low complexity" evidence="1">
    <location>
        <begin position="164"/>
        <end position="177"/>
    </location>
</feature>
<comment type="caution">
    <text evidence="2">The sequence shown here is derived from an EMBL/GenBank/DDBJ whole genome shotgun (WGS) entry which is preliminary data.</text>
</comment>
<feature type="region of interest" description="Disordered" evidence="1">
    <location>
        <begin position="261"/>
        <end position="283"/>
    </location>
</feature>
<dbReference type="GeneID" id="17037875"/>
<accession>I0YND2</accession>
<proteinExistence type="predicted"/>
<name>I0YND2_COCSC</name>
<gene>
    <name evidence="2" type="ORF">COCSUDRAFT_44307</name>
</gene>
<dbReference type="AlphaFoldDB" id="I0YND2"/>
<feature type="compositionally biased region" description="Basic and acidic residues" evidence="1">
    <location>
        <begin position="261"/>
        <end position="277"/>
    </location>
</feature>
<dbReference type="OrthoDB" id="520980at2759"/>
<protein>
    <submittedName>
        <fullName evidence="2">Uncharacterized protein</fullName>
    </submittedName>
</protein>
<reference evidence="2 3" key="1">
    <citation type="journal article" date="2012" name="Genome Biol.">
        <title>The genome of the polar eukaryotic microalga coccomyxa subellipsoidea reveals traits of cold adaptation.</title>
        <authorList>
            <person name="Blanc G."/>
            <person name="Agarkova I."/>
            <person name="Grimwood J."/>
            <person name="Kuo A."/>
            <person name="Brueggeman A."/>
            <person name="Dunigan D."/>
            <person name="Gurnon J."/>
            <person name="Ladunga I."/>
            <person name="Lindquist E."/>
            <person name="Lucas S."/>
            <person name="Pangilinan J."/>
            <person name="Proschold T."/>
            <person name="Salamov A."/>
            <person name="Schmutz J."/>
            <person name="Weeks D."/>
            <person name="Yamada T."/>
            <person name="Claverie J.M."/>
            <person name="Grigoriev I."/>
            <person name="Van Etten J."/>
            <person name="Lomsadze A."/>
            <person name="Borodovsky M."/>
        </authorList>
    </citation>
    <scope>NUCLEOTIDE SEQUENCE [LARGE SCALE GENOMIC DNA]</scope>
    <source>
        <strain evidence="2 3">C-169</strain>
    </source>
</reference>
<feature type="compositionally biased region" description="Acidic residues" evidence="1">
    <location>
        <begin position="343"/>
        <end position="356"/>
    </location>
</feature>
<keyword evidence="3" id="KW-1185">Reference proteome</keyword>
<feature type="compositionally biased region" description="Low complexity" evidence="1">
    <location>
        <begin position="489"/>
        <end position="510"/>
    </location>
</feature>
<feature type="compositionally biased region" description="Low complexity" evidence="1">
    <location>
        <begin position="429"/>
        <end position="440"/>
    </location>
</feature>
<evidence type="ECO:0000256" key="1">
    <source>
        <dbReference type="SAM" id="MobiDB-lite"/>
    </source>
</evidence>
<feature type="region of interest" description="Disordered" evidence="1">
    <location>
        <begin position="329"/>
        <end position="531"/>
    </location>
</feature>